<dbReference type="InParanoid" id="B4D977"/>
<feature type="transmembrane region" description="Helical" evidence="9">
    <location>
        <begin position="268"/>
        <end position="290"/>
    </location>
</feature>
<keyword evidence="8" id="KW-0902">Two-component regulatory system</keyword>
<dbReference type="PANTHER" id="PTHR43065:SF10">
    <property type="entry name" value="PEROXIDE STRESS-ACTIVATED HISTIDINE KINASE MAK3"/>
    <property type="match status" value="1"/>
</dbReference>
<keyword evidence="4" id="KW-0808">Transferase</keyword>
<dbReference type="CDD" id="cd00082">
    <property type="entry name" value="HisKA"/>
    <property type="match status" value="1"/>
</dbReference>
<comment type="catalytic activity">
    <reaction evidence="1">
        <text>ATP + protein L-histidine = ADP + protein N-phospho-L-histidine.</text>
        <dbReference type="EC" id="2.7.13.3"/>
    </reaction>
</comment>
<dbReference type="SUPFAM" id="SSF55781">
    <property type="entry name" value="GAF domain-like"/>
    <property type="match status" value="1"/>
</dbReference>
<feature type="domain" description="Histidine kinase" evidence="10">
    <location>
        <begin position="492"/>
        <end position="708"/>
    </location>
</feature>
<keyword evidence="5" id="KW-0547">Nucleotide-binding</keyword>
<dbReference type="InterPro" id="IPR004358">
    <property type="entry name" value="Sig_transdc_His_kin-like_C"/>
</dbReference>
<sequence length="721" mass="81901">MRFGELIPLISALLNFSLAIFVLVQNPRATVARVYFLMGMCFSIWNFGTFWMFRVPAGPEHYGEALYWARFLQFGVIFIPLTLCHVSFLVAQIRIPRWVVWAAYSFHVALFFSNFTGFFLEGVRNVGYAWYSVAGYGFWILSGVFSLMWVSVAVLFWHRRSLPPMGKRRLTPLIIAQTAFAIFGCNDILPILGIYYYPYTHSQVYPFGSMAVIFYGLIVGYSVLQYQLLEIHVTLNRSTAKAVRVLFIFFSGLCSLLVFWLADRDEFTFYSFFAGLATLMIGAMCAALLFPRLFGENTETIERHILGDTFEYEDRVHRFIEGLTWYNDLTALLNDLHDLLARTFQLDSYYLILRNEANRLFELTRSQTAQPPRGFPELRTQSAIFRYFESAKREYLSLQEEDPSSRGPLPMQQARVELAPLQGRFCFPLSSEGEIFGLLVVGQKSSEQFTSNDISLLITLVKSLSLIVNQIRLKTQVQQALELDLLGKMSRGMAHDLNNLLTPVWTLLQLSSENGNSEPLDDELLPVALRNVATMRAYIKEALFFSENLRPDLQLGRLDLVIHQAADLAKASRKKEVEVVADTPGEALVEMDEVLVQRLIANLISNSIDASPSGSQIRVQLERLAKSDVNREWWRVRVIDQGEGIPKENLTRILTPYFTTKNRGDENRGFGLGLAICRKIVHLHGGQLFISSQPRKGTTVQFDLPSRQAKPATPAIAKVTA</sequence>
<keyword evidence="9" id="KW-0472">Membrane</keyword>
<dbReference type="InterPro" id="IPR029016">
    <property type="entry name" value="GAF-like_dom_sf"/>
</dbReference>
<keyword evidence="12" id="KW-1185">Reference proteome</keyword>
<name>B4D977_9BACT</name>
<dbReference type="RefSeq" id="WP_006982788.1">
    <property type="nucleotide sequence ID" value="NZ_ABVL01000025.1"/>
</dbReference>
<feature type="transmembrane region" description="Helical" evidence="9">
    <location>
        <begin position="6"/>
        <end position="24"/>
    </location>
</feature>
<evidence type="ECO:0000256" key="7">
    <source>
        <dbReference type="ARBA" id="ARBA00022840"/>
    </source>
</evidence>
<dbReference type="EMBL" id="ABVL01000025">
    <property type="protein sequence ID" value="EDY16980.1"/>
    <property type="molecule type" value="Genomic_DNA"/>
</dbReference>
<dbReference type="STRING" id="497964.CfE428DRAFT_5467"/>
<dbReference type="InterPro" id="IPR036890">
    <property type="entry name" value="HATPase_C_sf"/>
</dbReference>
<feature type="transmembrane region" description="Helical" evidence="9">
    <location>
        <begin position="203"/>
        <end position="224"/>
    </location>
</feature>
<dbReference type="InterPro" id="IPR036097">
    <property type="entry name" value="HisK_dim/P_sf"/>
</dbReference>
<feature type="transmembrane region" description="Helical" evidence="9">
    <location>
        <begin position="245"/>
        <end position="262"/>
    </location>
</feature>
<dbReference type="eggNOG" id="COG2205">
    <property type="taxonomic scope" value="Bacteria"/>
</dbReference>
<evidence type="ECO:0000259" key="10">
    <source>
        <dbReference type="PROSITE" id="PS50109"/>
    </source>
</evidence>
<dbReference type="GO" id="GO:0000155">
    <property type="term" value="F:phosphorelay sensor kinase activity"/>
    <property type="evidence" value="ECO:0007669"/>
    <property type="project" value="InterPro"/>
</dbReference>
<evidence type="ECO:0000256" key="2">
    <source>
        <dbReference type="ARBA" id="ARBA00012438"/>
    </source>
</evidence>
<feature type="transmembrane region" description="Helical" evidence="9">
    <location>
        <begin position="170"/>
        <end position="197"/>
    </location>
</feature>
<dbReference type="PROSITE" id="PS50109">
    <property type="entry name" value="HIS_KIN"/>
    <property type="match status" value="1"/>
</dbReference>
<keyword evidence="9" id="KW-0812">Transmembrane</keyword>
<keyword evidence="9" id="KW-1133">Transmembrane helix</keyword>
<dbReference type="EC" id="2.7.13.3" evidence="2"/>
<accession>B4D977</accession>
<dbReference type="PRINTS" id="PR00344">
    <property type="entry name" value="BCTRLSENSOR"/>
</dbReference>
<dbReference type="Pfam" id="PF02518">
    <property type="entry name" value="HATPase_c"/>
    <property type="match status" value="1"/>
</dbReference>
<keyword evidence="7" id="KW-0067">ATP-binding</keyword>
<feature type="transmembrane region" description="Helical" evidence="9">
    <location>
        <begin position="65"/>
        <end position="91"/>
    </location>
</feature>
<dbReference type="SUPFAM" id="SSF47384">
    <property type="entry name" value="Homodimeric domain of signal transducing histidine kinase"/>
    <property type="match status" value="1"/>
</dbReference>
<feature type="transmembrane region" description="Helical" evidence="9">
    <location>
        <begin position="31"/>
        <end position="53"/>
    </location>
</feature>
<evidence type="ECO:0000256" key="9">
    <source>
        <dbReference type="SAM" id="Phobius"/>
    </source>
</evidence>
<keyword evidence="6 11" id="KW-0418">Kinase</keyword>
<dbReference type="CDD" id="cd00075">
    <property type="entry name" value="HATPase"/>
    <property type="match status" value="1"/>
</dbReference>
<dbReference type="InterPro" id="IPR003661">
    <property type="entry name" value="HisK_dim/P_dom"/>
</dbReference>
<gene>
    <name evidence="11" type="ORF">CfE428DRAFT_5467</name>
</gene>
<comment type="caution">
    <text evidence="11">The sequence shown here is derived from an EMBL/GenBank/DDBJ whole genome shotgun (WGS) entry which is preliminary data.</text>
</comment>
<dbReference type="Gene3D" id="3.30.450.40">
    <property type="match status" value="1"/>
</dbReference>
<dbReference type="Pfam" id="PF01590">
    <property type="entry name" value="GAF"/>
    <property type="match status" value="1"/>
</dbReference>
<dbReference type="InterPro" id="IPR003594">
    <property type="entry name" value="HATPase_dom"/>
</dbReference>
<keyword evidence="3" id="KW-0597">Phosphoprotein</keyword>
<dbReference type="PANTHER" id="PTHR43065">
    <property type="entry name" value="SENSOR HISTIDINE KINASE"/>
    <property type="match status" value="1"/>
</dbReference>
<evidence type="ECO:0000313" key="11">
    <source>
        <dbReference type="EMBL" id="EDY16980.1"/>
    </source>
</evidence>
<dbReference type="GO" id="GO:0005524">
    <property type="term" value="F:ATP binding"/>
    <property type="evidence" value="ECO:0007669"/>
    <property type="project" value="UniProtKB-KW"/>
</dbReference>
<dbReference type="Proteomes" id="UP000005824">
    <property type="component" value="Unassembled WGS sequence"/>
</dbReference>
<evidence type="ECO:0000256" key="6">
    <source>
        <dbReference type="ARBA" id="ARBA00022777"/>
    </source>
</evidence>
<protein>
    <recommendedName>
        <fullName evidence="2">histidine kinase</fullName>
        <ecNumber evidence="2">2.7.13.3</ecNumber>
    </recommendedName>
</protein>
<reference evidence="11 12" key="1">
    <citation type="journal article" date="2011" name="J. Bacteriol.">
        <title>Genome sequence of Chthoniobacter flavus Ellin428, an aerobic heterotrophic soil bacterium.</title>
        <authorList>
            <person name="Kant R."/>
            <person name="van Passel M.W."/>
            <person name="Palva A."/>
            <person name="Lucas S."/>
            <person name="Lapidus A."/>
            <person name="Glavina Del Rio T."/>
            <person name="Dalin E."/>
            <person name="Tice H."/>
            <person name="Bruce D."/>
            <person name="Goodwin L."/>
            <person name="Pitluck S."/>
            <person name="Larimer F.W."/>
            <person name="Land M.L."/>
            <person name="Hauser L."/>
            <person name="Sangwan P."/>
            <person name="de Vos W.M."/>
            <person name="Janssen P.H."/>
            <person name="Smidt H."/>
        </authorList>
    </citation>
    <scope>NUCLEOTIDE SEQUENCE [LARGE SCALE GENOMIC DNA]</scope>
    <source>
        <strain evidence="11 12">Ellin428</strain>
    </source>
</reference>
<evidence type="ECO:0000256" key="3">
    <source>
        <dbReference type="ARBA" id="ARBA00022553"/>
    </source>
</evidence>
<dbReference type="InterPro" id="IPR003018">
    <property type="entry name" value="GAF"/>
</dbReference>
<organism evidence="11 12">
    <name type="scientific">Chthoniobacter flavus Ellin428</name>
    <dbReference type="NCBI Taxonomy" id="497964"/>
    <lineage>
        <taxon>Bacteria</taxon>
        <taxon>Pseudomonadati</taxon>
        <taxon>Verrucomicrobiota</taxon>
        <taxon>Spartobacteria</taxon>
        <taxon>Chthoniobacterales</taxon>
        <taxon>Chthoniobacteraceae</taxon>
        <taxon>Chthoniobacter</taxon>
    </lineage>
</organism>
<evidence type="ECO:0000256" key="4">
    <source>
        <dbReference type="ARBA" id="ARBA00022679"/>
    </source>
</evidence>
<evidence type="ECO:0000256" key="5">
    <source>
        <dbReference type="ARBA" id="ARBA00022741"/>
    </source>
</evidence>
<evidence type="ECO:0000256" key="1">
    <source>
        <dbReference type="ARBA" id="ARBA00000085"/>
    </source>
</evidence>
<evidence type="ECO:0000313" key="12">
    <source>
        <dbReference type="Proteomes" id="UP000005824"/>
    </source>
</evidence>
<dbReference type="Gene3D" id="3.30.565.10">
    <property type="entry name" value="Histidine kinase-like ATPase, C-terminal domain"/>
    <property type="match status" value="1"/>
</dbReference>
<dbReference type="SMART" id="SM00065">
    <property type="entry name" value="GAF"/>
    <property type="match status" value="1"/>
</dbReference>
<feature type="transmembrane region" description="Helical" evidence="9">
    <location>
        <begin position="136"/>
        <end position="158"/>
    </location>
</feature>
<dbReference type="SUPFAM" id="SSF55874">
    <property type="entry name" value="ATPase domain of HSP90 chaperone/DNA topoisomerase II/histidine kinase"/>
    <property type="match status" value="1"/>
</dbReference>
<dbReference type="InterPro" id="IPR005467">
    <property type="entry name" value="His_kinase_dom"/>
</dbReference>
<feature type="transmembrane region" description="Helical" evidence="9">
    <location>
        <begin position="98"/>
        <end position="116"/>
    </location>
</feature>
<dbReference type="SMART" id="SM00387">
    <property type="entry name" value="HATPase_c"/>
    <property type="match status" value="1"/>
</dbReference>
<evidence type="ECO:0000256" key="8">
    <source>
        <dbReference type="ARBA" id="ARBA00023012"/>
    </source>
</evidence>
<dbReference type="Gene3D" id="1.10.287.130">
    <property type="match status" value="1"/>
</dbReference>
<proteinExistence type="predicted"/>
<dbReference type="AlphaFoldDB" id="B4D977"/>